<evidence type="ECO:0000313" key="3">
    <source>
        <dbReference type="Proteomes" id="UP000009079"/>
    </source>
</evidence>
<keyword evidence="1" id="KW-0812">Transmembrane</keyword>
<dbReference type="STRING" id="604354.TSIB_0537"/>
<dbReference type="AlphaFoldDB" id="C6A1V8"/>
<evidence type="ECO:0000256" key="1">
    <source>
        <dbReference type="SAM" id="Phobius"/>
    </source>
</evidence>
<feature type="transmembrane region" description="Helical" evidence="1">
    <location>
        <begin position="40"/>
        <end position="60"/>
    </location>
</feature>
<dbReference type="KEGG" id="tsi:TSIB_0537"/>
<dbReference type="Pfam" id="PF06695">
    <property type="entry name" value="Sm_multidrug_ex"/>
    <property type="match status" value="1"/>
</dbReference>
<feature type="transmembrane region" description="Helical" evidence="1">
    <location>
        <begin position="97"/>
        <end position="127"/>
    </location>
</feature>
<dbReference type="EMBL" id="CP001463">
    <property type="protein sequence ID" value="ACS89603.1"/>
    <property type="molecule type" value="Genomic_DNA"/>
</dbReference>
<reference evidence="2 3" key="1">
    <citation type="journal article" date="2009" name="Appl. Environ. Microbiol.">
        <title>Metabolic versatility and indigenous origin of the archaeon Thermococcus sibiricus, isolated from a siberian oil reservoir, as revealed by genome analysis.</title>
        <authorList>
            <person name="Mardanov A.V."/>
            <person name="Ravin N.V."/>
            <person name="Svetlitchnyi V.A."/>
            <person name="Beletsky A.V."/>
            <person name="Miroshnichenko M.L."/>
            <person name="Bonch-Osmolovskaya E.A."/>
            <person name="Skryabin K.G."/>
        </authorList>
    </citation>
    <scope>NUCLEOTIDE SEQUENCE [LARGE SCALE GENOMIC DNA]</scope>
    <source>
        <strain evidence="3">DSM 12597 / MM 739</strain>
    </source>
</reference>
<keyword evidence="3" id="KW-1185">Reference proteome</keyword>
<dbReference type="InterPro" id="IPR009577">
    <property type="entry name" value="Sm_multidrug_ex"/>
</dbReference>
<gene>
    <name evidence="2" type="ordered locus">TSIB_0537</name>
</gene>
<protein>
    <submittedName>
        <fullName evidence="2">Putative small multidrug export protein</fullName>
    </submittedName>
</protein>
<dbReference type="Proteomes" id="UP000009079">
    <property type="component" value="Chromosome"/>
</dbReference>
<feature type="transmembrane region" description="Helical" evidence="1">
    <location>
        <begin position="133"/>
        <end position="155"/>
    </location>
</feature>
<evidence type="ECO:0000313" key="2">
    <source>
        <dbReference type="EMBL" id="ACS89603.1"/>
    </source>
</evidence>
<organism evidence="2 3">
    <name type="scientific">Thermococcus sibiricus (strain DSM 12597 / MM 739)</name>
    <dbReference type="NCBI Taxonomy" id="604354"/>
    <lineage>
        <taxon>Archaea</taxon>
        <taxon>Methanobacteriati</taxon>
        <taxon>Methanobacteriota</taxon>
        <taxon>Thermococci</taxon>
        <taxon>Thermococcales</taxon>
        <taxon>Thermococcaceae</taxon>
        <taxon>Thermococcus</taxon>
    </lineage>
</organism>
<keyword evidence="1" id="KW-1133">Transmembrane helix</keyword>
<proteinExistence type="predicted"/>
<keyword evidence="1" id="KW-0472">Membrane</keyword>
<accession>C6A1V8</accession>
<dbReference type="eggNOG" id="arCOG01330">
    <property type="taxonomic scope" value="Archaea"/>
</dbReference>
<dbReference type="PANTHER" id="PTHR36007">
    <property type="entry name" value="TRANSPORT PROTEIN-RELATED"/>
    <property type="match status" value="1"/>
</dbReference>
<dbReference type="HOGENOM" id="CLU_075669_1_0_2"/>
<name>C6A1V8_THESM</name>
<sequence length="158" mass="17362">MLGMDGMLEVFLLSLLPTFEGRYAIVYGIGRGYPISSTLIMASIGVVLLSLTLPLLLPLIDWVMLKLENTFLGDVARLYLKYVERVRKKAHPYVEKWGFLGLVVFVAIPLPGTGVWTGSLAAYIFGIKKRKTILALIIGGLLSIMITLLPSLGLVKII</sequence>
<dbReference type="PANTHER" id="PTHR36007:SF2">
    <property type="entry name" value="TRANSPORT PROTEIN-RELATED"/>
    <property type="match status" value="1"/>
</dbReference>